<evidence type="ECO:0000313" key="3">
    <source>
        <dbReference type="Proteomes" id="UP000299084"/>
    </source>
</evidence>
<evidence type="ECO:0000256" key="1">
    <source>
        <dbReference type="SAM" id="MobiDB-lite"/>
    </source>
</evidence>
<feature type="compositionally biased region" description="Basic residues" evidence="1">
    <location>
        <begin position="805"/>
        <end position="814"/>
    </location>
</feature>
<feature type="region of interest" description="Disordered" evidence="1">
    <location>
        <begin position="733"/>
        <end position="755"/>
    </location>
</feature>
<feature type="compositionally biased region" description="Low complexity" evidence="1">
    <location>
        <begin position="558"/>
        <end position="567"/>
    </location>
</feature>
<feature type="region of interest" description="Disordered" evidence="1">
    <location>
        <begin position="592"/>
        <end position="624"/>
    </location>
</feature>
<feature type="region of interest" description="Disordered" evidence="1">
    <location>
        <begin position="132"/>
        <end position="157"/>
    </location>
</feature>
<sequence length="900" mass="95979">MLQRNLLQVGNQVRNTLPGERVAGKFTGRDKKQTREVLHFAEGKDPSLLFLLGVCSETHLQASPGSLTHHTQPLLFLPPGHTAMSEDTSVVASGEVLLASGAPTAHGTAHNRGCSGEMNREKVEEHCFRNHPVTGTSSTEGAGNDGGGFPEPAAAQRGLGSHSAAGHLRHCSGERSTANRRLRCADIPGERSLDLRCLYHAVYTRPSASGSDAPERAPSPINPQAGQVTFEPLPVVILDRKPRAGAEGLGDTGSGQSLPPCHLLKPGAGAEQRCRVQTNSAFPGRGPRKPALPCKRPPRKPACGEATRRSQTMISSFHCLLSLLKLGTQRDDEDGLLAQRLSHVSSDLLGARGLVAAHCPTTLRASFRASESIAEGAAGSHLSSLKHPRPVTETSRQEVHHASLDPGTGLNLPKAPDAGLSRSGEKGGFGAKLVVQGPGGRPRCTLWPVLPVCALRHRAQPAAVLWTSEETPRAVLQPGSQRGEPGEVEPAACGPVLTGTGRLLLSQTLCPDSSPESTPWGGLSGGQAKPDPGGLAPPPSYRHRQAMEGGTSYQRVHSFSPSLPLKQLPSPCLMPDARREGRNGLPACRSWVAPSESEARSHTPDSLSSTLKGAISGTKEGGQEEAGVWMRDLSLLSPLTPSLTSRRPLGSLDPDLKSLSSTSGPTSSTIPLTLKIPSLPRKYLNHSTACFYVSPRGTRQIYVNADVGPSRGRHSLTSCCLTSDASAPAQCPVRVQPDLPAPHTETPCPRDSSRSLKTVKPFPLHPCFPQKHLKPHQRVGFSEAFLHTGRLETFSGPDAPWRSHPTPRRKKKKTSPGACCQRMASGTLRKRLDHILRGRGGQPEALSHQGPPSLLTTRTQDACRHCQNAGHREGLRRPLGRWGLCVFSAQMESQPRPLTS</sequence>
<feature type="region of interest" description="Disordered" evidence="1">
    <location>
        <begin position="640"/>
        <end position="668"/>
    </location>
</feature>
<dbReference type="Proteomes" id="UP000299084">
    <property type="component" value="Unassembled WGS sequence"/>
</dbReference>
<organism evidence="2 3">
    <name type="scientific">Camelus dromedarius</name>
    <name type="common">Dromedary</name>
    <name type="synonym">Arabian camel</name>
    <dbReference type="NCBI Taxonomy" id="9838"/>
    <lineage>
        <taxon>Eukaryota</taxon>
        <taxon>Metazoa</taxon>
        <taxon>Chordata</taxon>
        <taxon>Craniata</taxon>
        <taxon>Vertebrata</taxon>
        <taxon>Euteleostomi</taxon>
        <taxon>Mammalia</taxon>
        <taxon>Eutheria</taxon>
        <taxon>Laurasiatheria</taxon>
        <taxon>Artiodactyla</taxon>
        <taxon>Tylopoda</taxon>
        <taxon>Camelidae</taxon>
        <taxon>Camelus</taxon>
    </lineage>
</organism>
<dbReference type="AlphaFoldDB" id="A0A5N4D984"/>
<evidence type="ECO:0000313" key="2">
    <source>
        <dbReference type="EMBL" id="KAB1267620.1"/>
    </source>
</evidence>
<name>A0A5N4D984_CAMDR</name>
<accession>A0A5N4D984</accession>
<feature type="region of interest" description="Disordered" evidence="1">
    <location>
        <begin position="476"/>
        <end position="495"/>
    </location>
</feature>
<feature type="region of interest" description="Disordered" evidence="1">
    <location>
        <begin position="378"/>
        <end position="426"/>
    </location>
</feature>
<feature type="region of interest" description="Disordered" evidence="1">
    <location>
        <begin position="206"/>
        <end position="226"/>
    </location>
</feature>
<reference evidence="2 3" key="1">
    <citation type="journal article" date="2019" name="Mol. Ecol. Resour.">
        <title>Improving Illumina assemblies with Hi-C and long reads: an example with the North African dromedary.</title>
        <authorList>
            <person name="Elbers J.P."/>
            <person name="Rogers M.F."/>
            <person name="Perelman P.L."/>
            <person name="Proskuryakova A.A."/>
            <person name="Serdyukova N.A."/>
            <person name="Johnson W.E."/>
            <person name="Horin P."/>
            <person name="Corander J."/>
            <person name="Murphy D."/>
            <person name="Burger P.A."/>
        </authorList>
    </citation>
    <scope>NUCLEOTIDE SEQUENCE [LARGE SCALE GENOMIC DNA]</scope>
    <source>
        <strain evidence="2">Drom800</strain>
        <tissue evidence="2">Blood</tissue>
    </source>
</reference>
<feature type="region of interest" description="Disordered" evidence="1">
    <location>
        <begin position="507"/>
        <end position="567"/>
    </location>
</feature>
<dbReference type="EMBL" id="JWIN03000014">
    <property type="protein sequence ID" value="KAB1267620.1"/>
    <property type="molecule type" value="Genomic_DNA"/>
</dbReference>
<feature type="compositionally biased region" description="Low complexity" evidence="1">
    <location>
        <begin position="657"/>
        <end position="668"/>
    </location>
</feature>
<gene>
    <name evidence="2" type="ORF">Cadr_000012972</name>
</gene>
<feature type="region of interest" description="Disordered" evidence="1">
    <location>
        <begin position="279"/>
        <end position="305"/>
    </location>
</feature>
<feature type="compositionally biased region" description="Polar residues" evidence="1">
    <location>
        <begin position="507"/>
        <end position="517"/>
    </location>
</feature>
<feature type="region of interest" description="Disordered" evidence="1">
    <location>
        <begin position="794"/>
        <end position="819"/>
    </location>
</feature>
<proteinExistence type="predicted"/>
<feature type="compositionally biased region" description="Low complexity" evidence="1">
    <location>
        <begin position="640"/>
        <end position="649"/>
    </location>
</feature>
<keyword evidence="3" id="KW-1185">Reference proteome</keyword>
<comment type="caution">
    <text evidence="2">The sequence shown here is derived from an EMBL/GenBank/DDBJ whole genome shotgun (WGS) entry which is preliminary data.</text>
</comment>
<protein>
    <submittedName>
        <fullName evidence="2">Uncharacterized protein</fullName>
    </submittedName>
</protein>